<name>A0A229UWG0_9BACL</name>
<gene>
    <name evidence="3" type="ORF">CF651_01360</name>
</gene>
<dbReference type="CDD" id="cd00146">
    <property type="entry name" value="PKD"/>
    <property type="match status" value="1"/>
</dbReference>
<keyword evidence="1" id="KW-0732">Signal</keyword>
<dbReference type="SUPFAM" id="SSF55383">
    <property type="entry name" value="Copper amine oxidase, domain N"/>
    <property type="match status" value="2"/>
</dbReference>
<sequence>MECMLRNFRKTLTTVALCGSALAAGLQAPLPVEAVSTAATQIQLFPGRADALVNGVPATLEEPAVVLQDSLFVPSRWLADQMGLQLSWNEATRKISLVTPKAYLEFDADHQTVSVNGEIIAFDEAASLRNDRLMVKLSWIAPFLNMTYTYDEASRSIAIRYIGQVSTAYKESALTADDAQPNSKPIAKFAFDKPVYRLGEPVHIVDLSYDPDAEGLPGYEWTGKEEAYFKPGTYTVTLKVKDGRGNESEPFSKTIQVTDSSYLTELEYPYYTNSVGSIFSYDAGVVSASVYGSEKKQTVPVLVRQPEDRTLLRGMRTSPVAAPGFLYEDTVSGSARLYTSYVNGMNSSSQLSIVIRNQDQSKPVQVTTTRKSISAPSVYNPVRAYKTLEDYMTAPASDEELTIQPGEAVIYAASPVLSPGQGVQSIYDIQTDGKIDVAYIMTPPGLQAYDLGKYKAIPQAVGDETGTFPVSEVSWEIDARELNNQLSLTIGDDQVEPKLTGTDKRNGQAAQHPGYAGVHYRIELKTKGKLAAALHPKGGFFQGTLRVNGQTLELPEAGLTPKEIVLLGRTENSQDTALVIELMATDRTKLPLELLVLPLADK</sequence>
<evidence type="ECO:0000259" key="2">
    <source>
        <dbReference type="Pfam" id="PF07833"/>
    </source>
</evidence>
<evidence type="ECO:0000256" key="1">
    <source>
        <dbReference type="SAM" id="SignalP"/>
    </source>
</evidence>
<dbReference type="Gene3D" id="2.60.40.10">
    <property type="entry name" value="Immunoglobulins"/>
    <property type="match status" value="1"/>
</dbReference>
<dbReference type="OrthoDB" id="25008at2"/>
<dbReference type="InterPro" id="IPR035986">
    <property type="entry name" value="PKD_dom_sf"/>
</dbReference>
<feature type="signal peptide" evidence="1">
    <location>
        <begin position="1"/>
        <end position="23"/>
    </location>
</feature>
<reference evidence="3 4" key="1">
    <citation type="submission" date="2017-07" db="EMBL/GenBank/DDBJ databases">
        <title>Genome sequencing and assembly of Paenibacillus rigui.</title>
        <authorList>
            <person name="Mayilraj S."/>
        </authorList>
    </citation>
    <scope>NUCLEOTIDE SEQUENCE [LARGE SCALE GENOMIC DNA]</scope>
    <source>
        <strain evidence="3 4">JCM 16352</strain>
    </source>
</reference>
<comment type="caution">
    <text evidence="3">The sequence shown here is derived from an EMBL/GenBank/DDBJ whole genome shotgun (WGS) entry which is preliminary data.</text>
</comment>
<protein>
    <recommendedName>
        <fullName evidence="2">Copper amine oxidase-like N-terminal domain-containing protein</fullName>
    </recommendedName>
</protein>
<keyword evidence="4" id="KW-1185">Reference proteome</keyword>
<dbReference type="InterPro" id="IPR013783">
    <property type="entry name" value="Ig-like_fold"/>
</dbReference>
<dbReference type="AlphaFoldDB" id="A0A229UWG0"/>
<dbReference type="EMBL" id="NMQW01000002">
    <property type="protein sequence ID" value="OXM87792.1"/>
    <property type="molecule type" value="Genomic_DNA"/>
</dbReference>
<dbReference type="Pfam" id="PF07833">
    <property type="entry name" value="Cu_amine_oxidN1"/>
    <property type="match status" value="1"/>
</dbReference>
<dbReference type="InterPro" id="IPR036582">
    <property type="entry name" value="Mao_N_sf"/>
</dbReference>
<accession>A0A229UWG0</accession>
<dbReference type="SUPFAM" id="SSF49299">
    <property type="entry name" value="PKD domain"/>
    <property type="match status" value="1"/>
</dbReference>
<feature type="chain" id="PRO_5039399941" description="Copper amine oxidase-like N-terminal domain-containing protein" evidence="1">
    <location>
        <begin position="24"/>
        <end position="602"/>
    </location>
</feature>
<organism evidence="3 4">
    <name type="scientific">Paenibacillus rigui</name>
    <dbReference type="NCBI Taxonomy" id="554312"/>
    <lineage>
        <taxon>Bacteria</taxon>
        <taxon>Bacillati</taxon>
        <taxon>Bacillota</taxon>
        <taxon>Bacilli</taxon>
        <taxon>Bacillales</taxon>
        <taxon>Paenibacillaceae</taxon>
        <taxon>Paenibacillus</taxon>
    </lineage>
</organism>
<dbReference type="Proteomes" id="UP000215509">
    <property type="component" value="Unassembled WGS sequence"/>
</dbReference>
<dbReference type="Gene3D" id="3.30.457.10">
    <property type="entry name" value="Copper amine oxidase-like, N-terminal domain"/>
    <property type="match status" value="1"/>
</dbReference>
<proteinExistence type="predicted"/>
<feature type="domain" description="Copper amine oxidase-like N-terminal" evidence="2">
    <location>
        <begin position="53"/>
        <end position="159"/>
    </location>
</feature>
<evidence type="ECO:0000313" key="4">
    <source>
        <dbReference type="Proteomes" id="UP000215509"/>
    </source>
</evidence>
<dbReference type="InterPro" id="IPR012854">
    <property type="entry name" value="Cu_amine_oxidase-like_N"/>
</dbReference>
<evidence type="ECO:0000313" key="3">
    <source>
        <dbReference type="EMBL" id="OXM87792.1"/>
    </source>
</evidence>